<name>A0ABM8I3E8_9FIRM</name>
<keyword evidence="3" id="KW-1185">Reference proteome</keyword>
<evidence type="ECO:0000313" key="3">
    <source>
        <dbReference type="Proteomes" id="UP001305815"/>
    </source>
</evidence>
<reference evidence="3" key="1">
    <citation type="journal article" date="2023" name="Int. J. Syst. Evol. Microbiol.">
        <title>Claveliimonas bilis gen. nov., sp. nov., deoxycholic acid-producing bacteria isolated from human faeces, and reclassification of Sellimonas monacensis Zenner et al. 2021 as Claveliimonas monacensis comb. nov.</title>
        <authorList>
            <person name="Hisatomi A."/>
            <person name="Kastawa N.W.E.P.G."/>
            <person name="Song I."/>
            <person name="Ohkuma M."/>
            <person name="Fukiya S."/>
            <person name="Sakamoto M."/>
        </authorList>
    </citation>
    <scope>NUCLEOTIDE SEQUENCE [LARGE SCALE GENOMIC DNA]</scope>
    <source>
        <strain evidence="3">12BBH14</strain>
    </source>
</reference>
<dbReference type="Proteomes" id="UP001305815">
    <property type="component" value="Chromosome"/>
</dbReference>
<accession>A0ABM8I3E8</accession>
<sequence>MLLDTCKNGFDEATKQKIHGYLQESESEAEKKNLKIRLEHYQKFYENGTYEQSWKSGTEANYDMVDGQVNNQSRKTAENIPEKLKKISLKDCDRNR</sequence>
<gene>
    <name evidence="2" type="ORF">Lac1_02750</name>
</gene>
<dbReference type="RefSeq" id="WP_316266045.1">
    <property type="nucleotide sequence ID" value="NZ_AP027742.1"/>
</dbReference>
<dbReference type="Pfam" id="PF14195">
    <property type="entry name" value="DUF4316"/>
    <property type="match status" value="1"/>
</dbReference>
<protein>
    <recommendedName>
        <fullName evidence="1">DUF4316 domain-containing protein</fullName>
    </recommendedName>
</protein>
<organism evidence="2 3">
    <name type="scientific">Claveliimonas bilis</name>
    <dbReference type="NCBI Taxonomy" id="3028070"/>
    <lineage>
        <taxon>Bacteria</taxon>
        <taxon>Bacillati</taxon>
        <taxon>Bacillota</taxon>
        <taxon>Clostridia</taxon>
        <taxon>Lachnospirales</taxon>
        <taxon>Lachnospiraceae</taxon>
        <taxon>Claveliimonas</taxon>
    </lineage>
</organism>
<dbReference type="EMBL" id="AP027742">
    <property type="protein sequence ID" value="BDZ76092.1"/>
    <property type="molecule type" value="Genomic_DNA"/>
</dbReference>
<dbReference type="InterPro" id="IPR025465">
    <property type="entry name" value="DUF4316"/>
</dbReference>
<proteinExistence type="predicted"/>
<evidence type="ECO:0000259" key="1">
    <source>
        <dbReference type="Pfam" id="PF14195"/>
    </source>
</evidence>
<feature type="domain" description="DUF4316" evidence="1">
    <location>
        <begin position="58"/>
        <end position="85"/>
    </location>
</feature>
<evidence type="ECO:0000313" key="2">
    <source>
        <dbReference type="EMBL" id="BDZ76092.1"/>
    </source>
</evidence>